<dbReference type="NCBIfam" id="TIGR01428">
    <property type="entry name" value="HAD_type_II"/>
    <property type="match status" value="1"/>
</dbReference>
<accession>A0AAV3T0X3</accession>
<evidence type="ECO:0000256" key="1">
    <source>
        <dbReference type="ARBA" id="ARBA00008106"/>
    </source>
</evidence>
<dbReference type="SUPFAM" id="SSF56784">
    <property type="entry name" value="HAD-like"/>
    <property type="match status" value="1"/>
</dbReference>
<evidence type="ECO:0000256" key="2">
    <source>
        <dbReference type="ARBA" id="ARBA00022801"/>
    </source>
</evidence>
<dbReference type="SFLD" id="SFLDG01129">
    <property type="entry name" value="C1.5:_HAD__Beta-PGM__Phosphata"/>
    <property type="match status" value="1"/>
</dbReference>
<dbReference type="PANTHER" id="PTHR43316:SF3">
    <property type="entry name" value="HALOACID DEHALOGENASE, TYPE II (AFU_ORTHOLOGUE AFUA_2G07750)-RELATED"/>
    <property type="match status" value="1"/>
</dbReference>
<dbReference type="PANTHER" id="PTHR43316">
    <property type="entry name" value="HYDROLASE, HALOACID DELAHOGENASE-RELATED"/>
    <property type="match status" value="1"/>
</dbReference>
<proteinExistence type="inferred from homology"/>
<dbReference type="PRINTS" id="PR00413">
    <property type="entry name" value="HADHALOGNASE"/>
</dbReference>
<dbReference type="Gene3D" id="1.10.150.240">
    <property type="entry name" value="Putative phosphatase, domain 2"/>
    <property type="match status" value="1"/>
</dbReference>
<dbReference type="InterPro" id="IPR006328">
    <property type="entry name" value="2-HAD"/>
</dbReference>
<dbReference type="CDD" id="cd02588">
    <property type="entry name" value="HAD_L2-DEX"/>
    <property type="match status" value="1"/>
</dbReference>
<comment type="similarity">
    <text evidence="1">Belongs to the HAD-like hydrolase superfamily. S-2-haloalkanoic acid dehalogenase family.</text>
</comment>
<dbReference type="InterPro" id="IPR023198">
    <property type="entry name" value="PGP-like_dom2"/>
</dbReference>
<dbReference type="Gene3D" id="3.40.50.1000">
    <property type="entry name" value="HAD superfamily/HAD-like"/>
    <property type="match status" value="1"/>
</dbReference>
<keyword evidence="2" id="KW-0378">Hydrolase</keyword>
<dbReference type="SFLD" id="SFLDS00003">
    <property type="entry name" value="Haloacid_Dehalogenase"/>
    <property type="match status" value="1"/>
</dbReference>
<dbReference type="InterPro" id="IPR023214">
    <property type="entry name" value="HAD_sf"/>
</dbReference>
<dbReference type="Proteomes" id="UP001500194">
    <property type="component" value="Unassembled WGS sequence"/>
</dbReference>
<name>A0AAV3T0X3_9EURY</name>
<comment type="caution">
    <text evidence="3">The sequence shown here is derived from an EMBL/GenBank/DDBJ whole genome shotgun (WGS) entry which is preliminary data.</text>
</comment>
<dbReference type="NCBIfam" id="TIGR01493">
    <property type="entry name" value="HAD-SF-IA-v2"/>
    <property type="match status" value="1"/>
</dbReference>
<reference evidence="3 4" key="1">
    <citation type="journal article" date="2019" name="Int. J. Syst. Evol. Microbiol.">
        <title>The Global Catalogue of Microorganisms (GCM) 10K type strain sequencing project: providing services to taxonomists for standard genome sequencing and annotation.</title>
        <authorList>
            <consortium name="The Broad Institute Genomics Platform"/>
            <consortium name="The Broad Institute Genome Sequencing Center for Infectious Disease"/>
            <person name="Wu L."/>
            <person name="Ma J."/>
        </authorList>
    </citation>
    <scope>NUCLEOTIDE SEQUENCE [LARGE SCALE GENOMIC DNA]</scope>
    <source>
        <strain evidence="3 4">JCM 16327</strain>
    </source>
</reference>
<dbReference type="GO" id="GO:0019120">
    <property type="term" value="F:hydrolase activity, acting on acid halide bonds, in C-halide compounds"/>
    <property type="evidence" value="ECO:0007669"/>
    <property type="project" value="InterPro"/>
</dbReference>
<dbReference type="EMBL" id="BAAADU010000002">
    <property type="protein sequence ID" value="GAA0654001.1"/>
    <property type="molecule type" value="Genomic_DNA"/>
</dbReference>
<evidence type="ECO:0000313" key="4">
    <source>
        <dbReference type="Proteomes" id="UP001500194"/>
    </source>
</evidence>
<dbReference type="SFLD" id="SFLDG01135">
    <property type="entry name" value="C1.5.6:_HAD__Beta-PGM__Phospha"/>
    <property type="match status" value="1"/>
</dbReference>
<dbReference type="InterPro" id="IPR006439">
    <property type="entry name" value="HAD-SF_hydro_IA"/>
</dbReference>
<dbReference type="GeneID" id="68573634"/>
<gene>
    <name evidence="3" type="ORF">GCM10009019_16890</name>
</gene>
<organism evidence="3 4">
    <name type="scientific">Salarchaeum japonicum</name>
    <dbReference type="NCBI Taxonomy" id="555573"/>
    <lineage>
        <taxon>Archaea</taxon>
        <taxon>Methanobacteriati</taxon>
        <taxon>Methanobacteriota</taxon>
        <taxon>Stenosarchaea group</taxon>
        <taxon>Halobacteria</taxon>
        <taxon>Halobacteriales</taxon>
        <taxon>Halobacteriaceae</taxon>
    </lineage>
</organism>
<dbReference type="InterPro" id="IPR036412">
    <property type="entry name" value="HAD-like_sf"/>
</dbReference>
<dbReference type="InterPro" id="IPR051540">
    <property type="entry name" value="S-2-haloacid_dehalogenase"/>
</dbReference>
<sequence>MDALCFDMYGTLCDTSSVTAALRRELDASAAHAANIDATWRRRQLEYAQQRSQMNDYATFHAVTGDALDYALARHNETPSAATRDRILDAYDALDPFPDALGALDALRDEFELAVLSNGNPEMLDTLAATTGIDERVSHILSADAVSTFKPTPAVYEHAANELDRPIEDCWLVSSNAWDVAGASNAGMNAAWVNRENDPEERVGGRATVEVESLAALPDAL</sequence>
<dbReference type="AlphaFoldDB" id="A0AAV3T0X3"/>
<dbReference type="SFLD" id="SFLDF00045">
    <property type="entry name" value="2-haloacid_dehalogenase"/>
    <property type="match status" value="1"/>
</dbReference>
<evidence type="ECO:0000313" key="3">
    <source>
        <dbReference type="EMBL" id="GAA0654001.1"/>
    </source>
</evidence>
<protein>
    <submittedName>
        <fullName evidence="3">Haloacid dehalogenase type II</fullName>
    </submittedName>
</protein>
<keyword evidence="4" id="KW-1185">Reference proteome</keyword>
<dbReference type="RefSeq" id="WP_227260569.1">
    <property type="nucleotide sequence ID" value="NZ_BAAADU010000002.1"/>
</dbReference>
<dbReference type="Pfam" id="PF00702">
    <property type="entry name" value="Hydrolase"/>
    <property type="match status" value="1"/>
</dbReference>